<evidence type="ECO:0000256" key="5">
    <source>
        <dbReference type="ARBA" id="ARBA00024934"/>
    </source>
</evidence>
<dbReference type="GO" id="GO:0071973">
    <property type="term" value="P:bacterial-type flagellum-dependent cell motility"/>
    <property type="evidence" value="ECO:0007669"/>
    <property type="project" value="InterPro"/>
</dbReference>
<dbReference type="GO" id="GO:0030694">
    <property type="term" value="C:bacterial-type flagellum basal body, rod"/>
    <property type="evidence" value="ECO:0007669"/>
    <property type="project" value="InterPro"/>
</dbReference>
<accession>A0A1F4Q318</accession>
<dbReference type="PIRSF" id="PIRSF002889">
    <property type="entry name" value="Rod_FlgB"/>
    <property type="match status" value="1"/>
</dbReference>
<dbReference type="EMBL" id="METM01000013">
    <property type="protein sequence ID" value="OGB90249.1"/>
    <property type="molecule type" value="Genomic_DNA"/>
</dbReference>
<comment type="similarity">
    <text evidence="2">Belongs to the flagella basal body rod proteins family.</text>
</comment>
<evidence type="ECO:0000313" key="8">
    <source>
        <dbReference type="Proteomes" id="UP000178724"/>
    </source>
</evidence>
<name>A0A1F4Q318_UNCSA</name>
<evidence type="ECO:0000256" key="1">
    <source>
        <dbReference type="ARBA" id="ARBA00004117"/>
    </source>
</evidence>
<dbReference type="Proteomes" id="UP000178724">
    <property type="component" value="Unassembled WGS sequence"/>
</dbReference>
<evidence type="ECO:0000313" key="7">
    <source>
        <dbReference type="EMBL" id="OGB90249.1"/>
    </source>
</evidence>
<comment type="subcellular location">
    <subcellularLocation>
        <location evidence="1">Bacterial flagellum basal body</location>
    </subcellularLocation>
</comment>
<proteinExistence type="inferred from homology"/>
<dbReference type="AlphaFoldDB" id="A0A1F4Q318"/>
<comment type="caution">
    <text evidence="7">The sequence shown here is derived from an EMBL/GenBank/DDBJ whole genome shotgun (WGS) entry which is preliminary data.</text>
</comment>
<dbReference type="InterPro" id="IPR006300">
    <property type="entry name" value="FlgB"/>
</dbReference>
<dbReference type="InterPro" id="IPR001444">
    <property type="entry name" value="Flag_bb_rod_N"/>
</dbReference>
<protein>
    <recommendedName>
        <fullName evidence="3">Flagellar basal body rod protein FlgB</fullName>
    </recommendedName>
</protein>
<dbReference type="Pfam" id="PF00460">
    <property type="entry name" value="Flg_bb_rod"/>
    <property type="match status" value="1"/>
</dbReference>
<evidence type="ECO:0000256" key="2">
    <source>
        <dbReference type="ARBA" id="ARBA00009677"/>
    </source>
</evidence>
<reference evidence="7 8" key="1">
    <citation type="journal article" date="2016" name="Nat. Commun.">
        <title>Thousands of microbial genomes shed light on interconnected biogeochemical processes in an aquifer system.</title>
        <authorList>
            <person name="Anantharaman K."/>
            <person name="Brown C.T."/>
            <person name="Hug L.A."/>
            <person name="Sharon I."/>
            <person name="Castelle C.J."/>
            <person name="Probst A.J."/>
            <person name="Thomas B.C."/>
            <person name="Singh A."/>
            <person name="Wilkins M.J."/>
            <person name="Karaoz U."/>
            <person name="Brodie E.L."/>
            <person name="Williams K.H."/>
            <person name="Hubbard S.S."/>
            <person name="Banfield J.F."/>
        </authorList>
    </citation>
    <scope>NUCLEOTIDE SEQUENCE [LARGE SCALE GENOMIC DNA]</scope>
</reference>
<sequence>MAEPVGLFDKTFDALEKAMAAAAKTQAVIAQNIANAKTPGYEALAFDEELNRAVKRRDKRDVVLEEEMAALAENSGRYSAYVKMMTSKMSVLRSIVTQGRK</sequence>
<gene>
    <name evidence="7" type="ORF">A2625_02870</name>
</gene>
<organism evidence="7 8">
    <name type="scientific">candidate division WOR-1 bacterium RIFCSPHIGHO2_01_FULL_53_15</name>
    <dbReference type="NCBI Taxonomy" id="1802564"/>
    <lineage>
        <taxon>Bacteria</taxon>
        <taxon>Bacillati</taxon>
        <taxon>Saganbacteria</taxon>
    </lineage>
</organism>
<comment type="function">
    <text evidence="5">Structural component of flagellum, the bacterial motility apparatus. Part of the rod structure of flagellar basal body.</text>
</comment>
<keyword evidence="4" id="KW-0975">Bacterial flagellum</keyword>
<evidence type="ECO:0000256" key="4">
    <source>
        <dbReference type="ARBA" id="ARBA00023143"/>
    </source>
</evidence>
<evidence type="ECO:0000259" key="6">
    <source>
        <dbReference type="Pfam" id="PF00460"/>
    </source>
</evidence>
<feature type="domain" description="Flagellar basal body rod protein N-terminal" evidence="6">
    <location>
        <begin position="15"/>
        <end position="41"/>
    </location>
</feature>
<evidence type="ECO:0000256" key="3">
    <source>
        <dbReference type="ARBA" id="ARBA00014376"/>
    </source>
</evidence>